<dbReference type="Proteomes" id="UP000053235">
    <property type="component" value="Unassembled WGS sequence"/>
</dbReference>
<keyword evidence="2" id="KW-1185">Reference proteome</keyword>
<dbReference type="RefSeq" id="WP_081450578.1">
    <property type="nucleotide sequence ID" value="NZ_CXWD01000004.1"/>
</dbReference>
<protein>
    <submittedName>
        <fullName evidence="1">Uncharacterized protein</fullName>
    </submittedName>
</protein>
<gene>
    <name evidence="1" type="ORF">LAX5112_01125</name>
</gene>
<organism evidence="1 2">
    <name type="scientific">Roseibium alexandrii</name>
    <dbReference type="NCBI Taxonomy" id="388408"/>
    <lineage>
        <taxon>Bacteria</taxon>
        <taxon>Pseudomonadati</taxon>
        <taxon>Pseudomonadota</taxon>
        <taxon>Alphaproteobacteria</taxon>
        <taxon>Hyphomicrobiales</taxon>
        <taxon>Stappiaceae</taxon>
        <taxon>Roseibium</taxon>
    </lineage>
</organism>
<evidence type="ECO:0000313" key="1">
    <source>
        <dbReference type="EMBL" id="CTQ66875.1"/>
    </source>
</evidence>
<reference evidence="2" key="1">
    <citation type="submission" date="2015-07" db="EMBL/GenBank/DDBJ databases">
        <authorList>
            <person name="Rodrigo-Torres Lidia"/>
            <person name="Arahal R.David."/>
        </authorList>
    </citation>
    <scope>NUCLEOTIDE SEQUENCE [LARGE SCALE GENOMIC DNA]</scope>
    <source>
        <strain evidence="2">CECT 5112</strain>
    </source>
</reference>
<accession>A0A0M6ZVT3</accession>
<dbReference type="AlphaFoldDB" id="A0A0M6ZVT3"/>
<evidence type="ECO:0000313" key="2">
    <source>
        <dbReference type="Proteomes" id="UP000053235"/>
    </source>
</evidence>
<dbReference type="STRING" id="388408.LAX5112_01125"/>
<sequence>MVFVNSQGPIPGMDFSVPDIYLQTTPVGPVPIPLFSMGFRVTEIPTCFRSLIMCMPAHNMTNLAPVTVSGPGPGVASGMVCSNSRNVKGSTKLFLQCMPATRALLDPTAQNGVSPNSVGTTLVPSQIRLLNPSL</sequence>
<dbReference type="OrthoDB" id="8852350at2"/>
<dbReference type="Pfam" id="PF13665">
    <property type="entry name" value="Tox-PAAR-like"/>
    <property type="match status" value="1"/>
</dbReference>
<proteinExistence type="predicted"/>
<dbReference type="EMBL" id="CXWD01000004">
    <property type="protein sequence ID" value="CTQ66875.1"/>
    <property type="molecule type" value="Genomic_DNA"/>
</dbReference>
<name>A0A0M6ZVT3_9HYPH</name>